<accession>A0A8W7PLX0</accession>
<dbReference type="EnsemblMetazoa" id="ACOM033746-RA">
    <property type="protein sequence ID" value="ACOM033746-PA.1"/>
    <property type="gene ID" value="ACOM033746"/>
</dbReference>
<dbReference type="Proteomes" id="UP000075882">
    <property type="component" value="Unassembled WGS sequence"/>
</dbReference>
<proteinExistence type="predicted"/>
<organism evidence="1">
    <name type="scientific">Anopheles coluzzii</name>
    <name type="common">African malaria mosquito</name>
    <dbReference type="NCBI Taxonomy" id="1518534"/>
    <lineage>
        <taxon>Eukaryota</taxon>
        <taxon>Metazoa</taxon>
        <taxon>Ecdysozoa</taxon>
        <taxon>Arthropoda</taxon>
        <taxon>Hexapoda</taxon>
        <taxon>Insecta</taxon>
        <taxon>Pterygota</taxon>
        <taxon>Neoptera</taxon>
        <taxon>Endopterygota</taxon>
        <taxon>Diptera</taxon>
        <taxon>Nematocera</taxon>
        <taxon>Culicoidea</taxon>
        <taxon>Culicidae</taxon>
        <taxon>Anophelinae</taxon>
        <taxon>Anopheles</taxon>
    </lineage>
</organism>
<sequence>MQPTIPQSTGGSDMDLPAVQPMDWLFKKERIYLLAQFWQQRTVERLERNTDPAIEGGVFVESEMQNCNRYNEDNSFTVVGATAASSFGPLMGCRFGLPAVMIKSN</sequence>
<reference evidence="1" key="1">
    <citation type="submission" date="2022-08" db="UniProtKB">
        <authorList>
            <consortium name="EnsemblMetazoa"/>
        </authorList>
    </citation>
    <scope>IDENTIFICATION</scope>
</reference>
<dbReference type="AlphaFoldDB" id="A0A8W7PLX0"/>
<protein>
    <submittedName>
        <fullName evidence="1">Uncharacterized protein</fullName>
    </submittedName>
</protein>
<evidence type="ECO:0000313" key="1">
    <source>
        <dbReference type="EnsemblMetazoa" id="ACOM033746-PA.1"/>
    </source>
</evidence>
<name>A0A8W7PLX0_ANOCL</name>
<dbReference type="VEuPathDB" id="VectorBase:ACON2_040098"/>